<keyword evidence="6" id="KW-0677">Repeat</keyword>
<dbReference type="SMART" id="SM00100">
    <property type="entry name" value="cNMP"/>
    <property type="match status" value="1"/>
</dbReference>
<keyword evidence="10 14" id="KW-1133">Transmembrane helix</keyword>
<feature type="short sequence motif" description="DGA/G" evidence="13">
    <location>
        <begin position="1174"/>
        <end position="1176"/>
    </location>
</feature>
<comment type="function">
    <text evidence="14">Intracellular phospholipase B that catalyzes the double deacylation of phosphatidylcholine (PC) to glycerophosphocholine (GroPCho). Plays an important role in membrane lipid homeostasis.</text>
</comment>
<keyword evidence="9 13" id="KW-0442">Lipid degradation</keyword>
<evidence type="ECO:0000259" key="17">
    <source>
        <dbReference type="PROSITE" id="PS51635"/>
    </source>
</evidence>
<dbReference type="InterPro" id="IPR002641">
    <property type="entry name" value="PNPLA_dom"/>
</dbReference>
<feature type="compositionally biased region" description="Polar residues" evidence="15">
    <location>
        <begin position="480"/>
        <end position="489"/>
    </location>
</feature>
<sequence length="1326" mass="147793">MIRLLHMITVTLPGYILLLLGRSYSITLPFSTLLLIIAAAVIIVLAIVRYRYLTSYAKLKEEPRHEVPHVDFIQDDRRDQKQGFNTYVDDFMGAIKIFGYLDRQVFHELTRNMQTFKLAEGDIISLNEESGFCIAVDGLAEVFVHSAESDSLPDQSTNGLRQILVNGKHKYRILTEVGPGSPLTSLTLNLSLFLKAAKGSESRSESRTSSSDLTRRLNSVGGIMSVPQFPEPYDSLLSTSSIHSPGERTPSENAEPETVPTVIACAKVDTTIAVIPAFAFRRVMSLHPKAASHMFHAILDRFVRVTFQTGHRYLGLTREIMQTEVNLNQSMEYLLPTYLRDGAIERLKDRFYNAEQNDSVTSSNTADGLGTVISPVKRRSRKDMKFSAPNENGKVTRRVQIDPNENHPGDLLSSVPLSRRDTSLSIQGLADKASSCSVKVNFPDASEDDNEDTVIRSAIVDILMTQIGLDSDIVQTNRHQSESYSSLSRNGKHGLDYNHDLSPSVRSTPGFGPVPALSALDANSVDDESSSHFSVTQDRVAAARAELERNVHLIHYKKDSKIISHNDPSLGLLFLIDGFLEMKCPNTFSSEMETIYEVKPGGIAGYVSTICSSTSLVDIHAKTDAYVGYIPKSVIEKIFDRYPTLVFGVISKLKDNLPKLILHLDFSLEWVPLDAGQVLYRKNDSADSLYIVLNGRVRCVDHDNGKTHVIRECGQGDSIGELEVLTITKRPFTVHAIRKTEVVRIPRILFETLAAEHPAITFQTSRIIAARLSEVSNKAGLRNFGAGATEVLQPTNMRTIGIIPASKDIPLEMFGQSLLSAFHQIGKKAVMLNQATVLNHLGRLAFSTLGQLKLSGYLSDMEEKYDLVLYLADGKASTTWTEVCVSQSDCILLVALDQGDAVVGEYEQFMLGSKSTARKELVLIHPERYVPPGMTDKWLRNRPWIERHYHVQIPYKTNMIQRNELTGKLASIRSKMQDWQSELQKYAFRRENRKAMPVYSSSHTYKNDFARMARILSGDAVGLVLGGGGARGIAHVGMIRAIEELGIPVDIVGGTSIGSFVGGLYARDSDLVPIYGRVKQFSGRIGSIWRNILDLTYPATAYLTGHEFNRGIWKIFGNGRIEDFWLQYYNNTTNITHSRMEIHSYGYAWRYIRASMSLAGLLPPVTDNGSMLLDGGYVDNLPVDHMRKLGANIILAIDVGSMDDTTPMSYGDTLSGLWVIFNRWNPFSTQPNPPNLAEIQARLAYVSSVGALEKVKQLPGCFYLRPPIDDFATLDFSKFDEVYRVGYQYGRRELHRLVAEGKLDGIPGFGSKKDARQKKMVRRNSL</sequence>
<dbReference type="InterPro" id="IPR001423">
    <property type="entry name" value="LysoPLipase_patatin_CS"/>
</dbReference>
<dbReference type="GO" id="GO:0071071">
    <property type="term" value="P:regulation of phospholipid biosynthetic process"/>
    <property type="evidence" value="ECO:0007669"/>
    <property type="project" value="EnsemblFungi"/>
</dbReference>
<dbReference type="InterPro" id="IPR000595">
    <property type="entry name" value="cNMP-bd_dom"/>
</dbReference>
<dbReference type="Gene3D" id="2.60.120.10">
    <property type="entry name" value="Jelly Rolls"/>
    <property type="match status" value="3"/>
</dbReference>
<evidence type="ECO:0000256" key="8">
    <source>
        <dbReference type="ARBA" id="ARBA00022824"/>
    </source>
</evidence>
<feature type="short sequence motif" description="GXGXXG" evidence="13">
    <location>
        <begin position="1027"/>
        <end position="1032"/>
    </location>
</feature>
<feature type="region of interest" description="Disordered" evidence="15">
    <location>
        <begin position="480"/>
        <end position="504"/>
    </location>
</feature>
<evidence type="ECO:0000313" key="19">
    <source>
        <dbReference type="Proteomes" id="UP000095023"/>
    </source>
</evidence>
<dbReference type="InterPro" id="IPR050301">
    <property type="entry name" value="NTE"/>
</dbReference>
<proteinExistence type="inferred from homology"/>
<evidence type="ECO:0000256" key="9">
    <source>
        <dbReference type="ARBA" id="ARBA00022963"/>
    </source>
</evidence>
<dbReference type="GO" id="GO:0005789">
    <property type="term" value="C:endoplasmic reticulum membrane"/>
    <property type="evidence" value="ECO:0007669"/>
    <property type="project" value="UniProtKB-SubCell"/>
</dbReference>
<dbReference type="CDD" id="cd00038">
    <property type="entry name" value="CAP_ED"/>
    <property type="match status" value="2"/>
</dbReference>
<dbReference type="Gene3D" id="3.40.1090.10">
    <property type="entry name" value="Cytosolic phospholipase A2 catalytic domain"/>
    <property type="match status" value="2"/>
</dbReference>
<keyword evidence="12 14" id="KW-0472">Membrane</keyword>
<dbReference type="GO" id="GO:0004622">
    <property type="term" value="F:phosphatidylcholine lysophospholipase activity"/>
    <property type="evidence" value="ECO:0007669"/>
    <property type="project" value="UniProtKB-EC"/>
</dbReference>
<evidence type="ECO:0000256" key="1">
    <source>
        <dbReference type="ARBA" id="ARBA00004586"/>
    </source>
</evidence>
<evidence type="ECO:0000256" key="13">
    <source>
        <dbReference type="PROSITE-ProRule" id="PRU01161"/>
    </source>
</evidence>
<evidence type="ECO:0000259" key="16">
    <source>
        <dbReference type="PROSITE" id="PS50042"/>
    </source>
</evidence>
<dbReference type="EC" id="3.1.1.5" evidence="3 14"/>
<dbReference type="PANTHER" id="PTHR14226:SF29">
    <property type="entry name" value="NEUROPATHY TARGET ESTERASE SWS"/>
    <property type="match status" value="1"/>
</dbReference>
<feature type="active site" description="Proton acceptor" evidence="13">
    <location>
        <position position="1174"/>
    </location>
</feature>
<organism evidence="18 19">
    <name type="scientific">Tortispora caseinolytica NRRL Y-17796</name>
    <dbReference type="NCBI Taxonomy" id="767744"/>
    <lineage>
        <taxon>Eukaryota</taxon>
        <taxon>Fungi</taxon>
        <taxon>Dikarya</taxon>
        <taxon>Ascomycota</taxon>
        <taxon>Saccharomycotina</taxon>
        <taxon>Trigonopsidomycetes</taxon>
        <taxon>Trigonopsidales</taxon>
        <taxon>Trigonopsidaceae</taxon>
        <taxon>Tortispora</taxon>
    </lineage>
</organism>
<dbReference type="GO" id="GO:0034638">
    <property type="term" value="P:phosphatidylcholine catabolic process"/>
    <property type="evidence" value="ECO:0007669"/>
    <property type="project" value="EnsemblFungi"/>
</dbReference>
<gene>
    <name evidence="18" type="ORF">CANCADRAFT_32062</name>
</gene>
<evidence type="ECO:0000256" key="15">
    <source>
        <dbReference type="SAM" id="MobiDB-lite"/>
    </source>
</evidence>
<feature type="active site" description="Nucleophile" evidence="13">
    <location>
        <position position="1056"/>
    </location>
</feature>
<protein>
    <recommendedName>
        <fullName evidence="4 14">Lysophospholipase NTE1</fullName>
        <ecNumber evidence="3 14">3.1.1.5</ecNumber>
    </recommendedName>
    <alternativeName>
        <fullName evidence="14">Intracellular phospholipase B</fullName>
    </alternativeName>
</protein>
<dbReference type="OrthoDB" id="421051at2759"/>
<dbReference type="PROSITE" id="PS51635">
    <property type="entry name" value="PNPLA"/>
    <property type="match status" value="1"/>
</dbReference>
<dbReference type="Proteomes" id="UP000095023">
    <property type="component" value="Unassembled WGS sequence"/>
</dbReference>
<dbReference type="EMBL" id="KV453842">
    <property type="protein sequence ID" value="ODV91408.1"/>
    <property type="molecule type" value="Genomic_DNA"/>
</dbReference>
<comment type="similarity">
    <text evidence="2 14">Belongs to the NTE family.</text>
</comment>
<keyword evidence="7 13" id="KW-0378">Hydrolase</keyword>
<evidence type="ECO:0000256" key="14">
    <source>
        <dbReference type="RuleBase" id="RU362043"/>
    </source>
</evidence>
<keyword evidence="19" id="KW-1185">Reference proteome</keyword>
<dbReference type="FunFam" id="3.40.1090.10:FF:000007">
    <property type="entry name" value="Lysophospholipase NTE1"/>
    <property type="match status" value="1"/>
</dbReference>
<evidence type="ECO:0000256" key="6">
    <source>
        <dbReference type="ARBA" id="ARBA00022737"/>
    </source>
</evidence>
<evidence type="ECO:0000313" key="18">
    <source>
        <dbReference type="EMBL" id="ODV91408.1"/>
    </source>
</evidence>
<comment type="subcellular location">
    <subcellularLocation>
        <location evidence="1 14">Endoplasmic reticulum membrane</location>
    </subcellularLocation>
</comment>
<dbReference type="InterPro" id="IPR056556">
    <property type="entry name" value="NTE1_P-loop_dom"/>
</dbReference>
<keyword evidence="11 13" id="KW-0443">Lipid metabolism</keyword>
<feature type="region of interest" description="Disordered" evidence="15">
    <location>
        <begin position="237"/>
        <end position="257"/>
    </location>
</feature>
<evidence type="ECO:0000256" key="5">
    <source>
        <dbReference type="ARBA" id="ARBA00022692"/>
    </source>
</evidence>
<dbReference type="InterPro" id="IPR016035">
    <property type="entry name" value="Acyl_Trfase/lysoPLipase"/>
</dbReference>
<feature type="domain" description="PNPLA" evidence="17">
    <location>
        <begin position="1023"/>
        <end position="1187"/>
    </location>
</feature>
<dbReference type="Pfam" id="PF00027">
    <property type="entry name" value="cNMP_binding"/>
    <property type="match status" value="2"/>
</dbReference>
<evidence type="ECO:0000256" key="11">
    <source>
        <dbReference type="ARBA" id="ARBA00023098"/>
    </source>
</evidence>
<dbReference type="PANTHER" id="PTHR14226">
    <property type="entry name" value="NEUROPATHY TARGET ESTERASE/SWISS CHEESE D.MELANOGASTER"/>
    <property type="match status" value="1"/>
</dbReference>
<name>A0A1E4TIB0_9ASCO</name>
<dbReference type="SUPFAM" id="SSF51206">
    <property type="entry name" value="cAMP-binding domain-like"/>
    <property type="match status" value="3"/>
</dbReference>
<feature type="short sequence motif" description="GXSXG" evidence="13">
    <location>
        <begin position="1054"/>
        <end position="1058"/>
    </location>
</feature>
<comment type="catalytic activity">
    <reaction evidence="14">
        <text>a 1-acyl-sn-glycero-3-phosphocholine + H2O = sn-glycerol 3-phosphocholine + a fatty acid + H(+)</text>
        <dbReference type="Rhea" id="RHEA:15177"/>
        <dbReference type="ChEBI" id="CHEBI:15377"/>
        <dbReference type="ChEBI" id="CHEBI:15378"/>
        <dbReference type="ChEBI" id="CHEBI:16870"/>
        <dbReference type="ChEBI" id="CHEBI:28868"/>
        <dbReference type="ChEBI" id="CHEBI:58168"/>
        <dbReference type="EC" id="3.1.1.5"/>
    </reaction>
</comment>
<reference evidence="19" key="1">
    <citation type="submission" date="2016-02" db="EMBL/GenBank/DDBJ databases">
        <title>Comparative genomics of biotechnologically important yeasts.</title>
        <authorList>
            <consortium name="DOE Joint Genome Institute"/>
            <person name="Riley R."/>
            <person name="Haridas S."/>
            <person name="Wolfe K.H."/>
            <person name="Lopes M.R."/>
            <person name="Hittinger C.T."/>
            <person name="Goker M."/>
            <person name="Salamov A."/>
            <person name="Wisecaver J."/>
            <person name="Long T.M."/>
            <person name="Aerts A.L."/>
            <person name="Barry K."/>
            <person name="Choi C."/>
            <person name="Clum A."/>
            <person name="Coughlan A.Y."/>
            <person name="Deshpande S."/>
            <person name="Douglass A.P."/>
            <person name="Hanson S.J."/>
            <person name="Klenk H.-P."/>
            <person name="Labutti K."/>
            <person name="Lapidus A."/>
            <person name="Lindquist E."/>
            <person name="Lipzen A."/>
            <person name="Meier-Kolthoff J.P."/>
            <person name="Ohm R.A."/>
            <person name="Otillar R.P."/>
            <person name="Pangilinan J."/>
            <person name="Peng Y."/>
            <person name="Rokas A."/>
            <person name="Rosa C.A."/>
            <person name="Scheuner C."/>
            <person name="Sibirny A.A."/>
            <person name="Slot J.C."/>
            <person name="Stielow J.B."/>
            <person name="Sun H."/>
            <person name="Kurtzman C.P."/>
            <person name="Blackwell M."/>
            <person name="Jeffries T.W."/>
            <person name="Grigoriev I.V."/>
        </authorList>
    </citation>
    <scope>NUCLEOTIDE SEQUENCE [LARGE SCALE GENOMIC DNA]</scope>
    <source>
        <strain evidence="19">NRRL Y-17796</strain>
    </source>
</reference>
<feature type="transmembrane region" description="Helical" evidence="14">
    <location>
        <begin position="33"/>
        <end position="52"/>
    </location>
</feature>
<dbReference type="SUPFAM" id="SSF52151">
    <property type="entry name" value="FabD/lysophospholipase-like"/>
    <property type="match status" value="1"/>
</dbReference>
<feature type="domain" description="Cyclic nucleotide-binding" evidence="16">
    <location>
        <begin position="649"/>
        <end position="753"/>
    </location>
</feature>
<evidence type="ECO:0000256" key="7">
    <source>
        <dbReference type="ARBA" id="ARBA00022801"/>
    </source>
</evidence>
<accession>A0A1E4TIB0</accession>
<keyword evidence="8 14" id="KW-0256">Endoplasmic reticulum</keyword>
<dbReference type="PROSITE" id="PS01237">
    <property type="entry name" value="UPF0028"/>
    <property type="match status" value="1"/>
</dbReference>
<evidence type="ECO:0000256" key="3">
    <source>
        <dbReference type="ARBA" id="ARBA00013274"/>
    </source>
</evidence>
<evidence type="ECO:0000256" key="2">
    <source>
        <dbReference type="ARBA" id="ARBA00006636"/>
    </source>
</evidence>
<keyword evidence="5 14" id="KW-0812">Transmembrane</keyword>
<evidence type="ECO:0000256" key="10">
    <source>
        <dbReference type="ARBA" id="ARBA00022989"/>
    </source>
</evidence>
<dbReference type="InterPro" id="IPR018490">
    <property type="entry name" value="cNMP-bd_dom_sf"/>
</dbReference>
<dbReference type="PROSITE" id="PS50042">
    <property type="entry name" value="CNMP_BINDING_3"/>
    <property type="match status" value="1"/>
</dbReference>
<dbReference type="Pfam" id="PF24179">
    <property type="entry name" value="NTE_Ploop"/>
    <property type="match status" value="1"/>
</dbReference>
<evidence type="ECO:0000256" key="4">
    <source>
        <dbReference type="ARBA" id="ARBA00018317"/>
    </source>
</evidence>
<evidence type="ECO:0000256" key="12">
    <source>
        <dbReference type="ARBA" id="ARBA00023136"/>
    </source>
</evidence>
<dbReference type="Pfam" id="PF01734">
    <property type="entry name" value="Patatin"/>
    <property type="match status" value="1"/>
</dbReference>
<dbReference type="InterPro" id="IPR014710">
    <property type="entry name" value="RmlC-like_jellyroll"/>
</dbReference>